<comment type="subunit">
    <text evidence="4">Homodimer.</text>
</comment>
<evidence type="ECO:0000256" key="2">
    <source>
        <dbReference type="ARBA" id="ARBA00004230"/>
    </source>
</evidence>
<dbReference type="OMA" id="RQMEGYD"/>
<evidence type="ECO:0000256" key="8">
    <source>
        <dbReference type="ARBA" id="ARBA00023069"/>
    </source>
</evidence>
<evidence type="ECO:0000256" key="3">
    <source>
        <dbReference type="ARBA" id="ARBA00004496"/>
    </source>
</evidence>
<comment type="subcellular location">
    <subcellularLocation>
        <location evidence="2">Cell projection</location>
        <location evidence="2">Cilium</location>
        <location evidence="2">Flagellum</location>
    </subcellularLocation>
    <subcellularLocation>
        <location evidence="3">Cytoplasm</location>
    </subcellularLocation>
</comment>
<feature type="compositionally biased region" description="Basic and acidic residues" evidence="11">
    <location>
        <begin position="17"/>
        <end position="26"/>
    </location>
</feature>
<dbReference type="OrthoDB" id="447931at2759"/>
<dbReference type="GO" id="GO:0007368">
    <property type="term" value="P:determination of left/right symmetry"/>
    <property type="evidence" value="ECO:0007669"/>
    <property type="project" value="TreeGrafter"/>
</dbReference>
<keyword evidence="5" id="KW-0963">Cytoplasm</keyword>
<dbReference type="InterPro" id="IPR031733">
    <property type="entry name" value="Dynein_attach_N"/>
</dbReference>
<dbReference type="Pfam" id="PF13877">
    <property type="entry name" value="RPAP3_C"/>
    <property type="match status" value="1"/>
</dbReference>
<protein>
    <submittedName>
        <fullName evidence="14">Predicted protein</fullName>
    </submittedName>
</protein>
<feature type="region of interest" description="Disordered" evidence="11">
    <location>
        <begin position="1"/>
        <end position="26"/>
    </location>
</feature>
<comment type="similarity">
    <text evidence="10">Belongs to the DNAAF19/PR46b family.</text>
</comment>
<dbReference type="Proteomes" id="UP000001876">
    <property type="component" value="Unassembled WGS sequence"/>
</dbReference>
<accession>C1N985</accession>
<dbReference type="KEGG" id="mpp:MICPUCDRAFT_11197"/>
<proteinExistence type="inferred from homology"/>
<evidence type="ECO:0000259" key="12">
    <source>
        <dbReference type="Pfam" id="PF13877"/>
    </source>
</evidence>
<evidence type="ECO:0000256" key="10">
    <source>
        <dbReference type="ARBA" id="ARBA00049986"/>
    </source>
</evidence>
<evidence type="ECO:0000256" key="5">
    <source>
        <dbReference type="ARBA" id="ARBA00022490"/>
    </source>
</evidence>
<feature type="domain" description="Dynein attachment factor N-terminal" evidence="13">
    <location>
        <begin position="7"/>
        <end position="57"/>
    </location>
</feature>
<evidence type="ECO:0000259" key="13">
    <source>
        <dbReference type="Pfam" id="PF15867"/>
    </source>
</evidence>
<dbReference type="GO" id="GO:0003351">
    <property type="term" value="P:epithelial cilium movement involved in extracellular fluid movement"/>
    <property type="evidence" value="ECO:0007669"/>
    <property type="project" value="TreeGrafter"/>
</dbReference>
<dbReference type="PANTHER" id="PTHR28572:SF1">
    <property type="entry name" value="COILED-COIL DOMAIN-CONTAINING PROTEIN 103"/>
    <property type="match status" value="1"/>
</dbReference>
<evidence type="ECO:0000313" key="14">
    <source>
        <dbReference type="EMBL" id="EEH51313.1"/>
    </source>
</evidence>
<keyword evidence="6" id="KW-0970">Cilium biogenesis/degradation</keyword>
<dbReference type="GO" id="GO:0036157">
    <property type="term" value="C:outer dynein arm"/>
    <property type="evidence" value="ECO:0007669"/>
    <property type="project" value="InterPro"/>
</dbReference>
<dbReference type="InterPro" id="IPR025986">
    <property type="entry name" value="RPAP3-like_C"/>
</dbReference>
<comment type="function">
    <text evidence="1">Dynein-attachment factor required for cilia motility.</text>
</comment>
<dbReference type="AlphaFoldDB" id="C1N985"/>
<evidence type="ECO:0000256" key="1">
    <source>
        <dbReference type="ARBA" id="ARBA00004048"/>
    </source>
</evidence>
<feature type="non-terminal residue" evidence="14">
    <location>
        <position position="227"/>
    </location>
</feature>
<dbReference type="GO" id="GO:0031514">
    <property type="term" value="C:motile cilium"/>
    <property type="evidence" value="ECO:0007669"/>
    <property type="project" value="UniProtKB-SubCell"/>
</dbReference>
<evidence type="ECO:0000256" key="7">
    <source>
        <dbReference type="ARBA" id="ARBA00022846"/>
    </source>
</evidence>
<gene>
    <name evidence="14" type="ORF">MICPUCDRAFT_11197</name>
</gene>
<keyword evidence="9" id="KW-0966">Cell projection</keyword>
<evidence type="ECO:0000256" key="9">
    <source>
        <dbReference type="ARBA" id="ARBA00023273"/>
    </source>
</evidence>
<dbReference type="GeneID" id="9689849"/>
<dbReference type="EMBL" id="GG663751">
    <property type="protein sequence ID" value="EEH51313.1"/>
    <property type="molecule type" value="Genomic_DNA"/>
</dbReference>
<name>C1N985_MICPC</name>
<evidence type="ECO:0000313" key="15">
    <source>
        <dbReference type="Proteomes" id="UP000001876"/>
    </source>
</evidence>
<dbReference type="Pfam" id="PF15867">
    <property type="entry name" value="Dynein_attach_N"/>
    <property type="match status" value="1"/>
</dbReference>
<sequence length="227" mass="23700">DAPPPKVSKDLANAVQDDWRRQVQDDAKHRAVRQMEGYDVFKNMVSVAHLRPYHAENLRDHGGGVPPAFAFDADGKHAGPPPTPGSGGAASLSGGGGGGGGGGGAVAFTPPTNALAFDKTWRRECKTIEQRWRYLGGVDAAKLREIFKVEITGVTLGDVLVALSEGLLSIRPRSRGARRGGGGAASCASRVIDALRALAVAGRFSLAVKLASARAKSGVRELLDALE</sequence>
<keyword evidence="7" id="KW-0282">Flagellum</keyword>
<dbReference type="GO" id="GO:0036159">
    <property type="term" value="P:inner dynein arm assembly"/>
    <property type="evidence" value="ECO:0007669"/>
    <property type="project" value="TreeGrafter"/>
</dbReference>
<feature type="non-terminal residue" evidence="14">
    <location>
        <position position="1"/>
    </location>
</feature>
<evidence type="ECO:0000256" key="6">
    <source>
        <dbReference type="ARBA" id="ARBA00022794"/>
    </source>
</evidence>
<reference evidence="14 15" key="1">
    <citation type="journal article" date="2009" name="Science">
        <title>Green evolution and dynamic adaptations revealed by genomes of the marine picoeukaryotes Micromonas.</title>
        <authorList>
            <person name="Worden A.Z."/>
            <person name="Lee J.H."/>
            <person name="Mock T."/>
            <person name="Rouze P."/>
            <person name="Simmons M.P."/>
            <person name="Aerts A.L."/>
            <person name="Allen A.E."/>
            <person name="Cuvelier M.L."/>
            <person name="Derelle E."/>
            <person name="Everett M.V."/>
            <person name="Foulon E."/>
            <person name="Grimwood J."/>
            <person name="Gundlach H."/>
            <person name="Henrissat B."/>
            <person name="Napoli C."/>
            <person name="McDonald S.M."/>
            <person name="Parker M.S."/>
            <person name="Rombauts S."/>
            <person name="Salamov A."/>
            <person name="Von Dassow P."/>
            <person name="Badger J.H."/>
            <person name="Coutinho P.M."/>
            <person name="Demir E."/>
            <person name="Dubchak I."/>
            <person name="Gentemann C."/>
            <person name="Eikrem W."/>
            <person name="Gready J.E."/>
            <person name="John U."/>
            <person name="Lanier W."/>
            <person name="Lindquist E.A."/>
            <person name="Lucas S."/>
            <person name="Mayer K.F."/>
            <person name="Moreau H."/>
            <person name="Not F."/>
            <person name="Otillar R."/>
            <person name="Panaud O."/>
            <person name="Pangilinan J."/>
            <person name="Paulsen I."/>
            <person name="Piegu B."/>
            <person name="Poliakov A."/>
            <person name="Robbens S."/>
            <person name="Schmutz J."/>
            <person name="Toulza E."/>
            <person name="Wyss T."/>
            <person name="Zelensky A."/>
            <person name="Zhou K."/>
            <person name="Armbrust E.V."/>
            <person name="Bhattacharya D."/>
            <person name="Goodenough U.W."/>
            <person name="Van de Peer Y."/>
            <person name="Grigoriev I.V."/>
        </authorList>
    </citation>
    <scope>NUCLEOTIDE SEQUENCE [LARGE SCALE GENOMIC DNA]</scope>
    <source>
        <strain evidence="14 15">CCMP1545</strain>
    </source>
</reference>
<keyword evidence="15" id="KW-1185">Reference proteome</keyword>
<dbReference type="eggNOG" id="ENOG502RY3P">
    <property type="taxonomic scope" value="Eukaryota"/>
</dbReference>
<dbReference type="RefSeq" id="XP_003064408.1">
    <property type="nucleotide sequence ID" value="XM_003064362.1"/>
</dbReference>
<evidence type="ECO:0000256" key="4">
    <source>
        <dbReference type="ARBA" id="ARBA00011738"/>
    </source>
</evidence>
<dbReference type="PANTHER" id="PTHR28572">
    <property type="entry name" value="COILED-COIL DOMAIN-CONTAINING PROTEIN 103"/>
    <property type="match status" value="1"/>
</dbReference>
<dbReference type="InterPro" id="IPR042422">
    <property type="entry name" value="CC103"/>
</dbReference>
<keyword evidence="8" id="KW-0969">Cilium</keyword>
<dbReference type="STRING" id="564608.C1N985"/>
<feature type="compositionally biased region" description="Gly residues" evidence="11">
    <location>
        <begin position="85"/>
        <end position="105"/>
    </location>
</feature>
<dbReference type="GO" id="GO:0005576">
    <property type="term" value="C:extracellular region"/>
    <property type="evidence" value="ECO:0007669"/>
    <property type="project" value="GOC"/>
</dbReference>
<evidence type="ECO:0000256" key="11">
    <source>
        <dbReference type="SAM" id="MobiDB-lite"/>
    </source>
</evidence>
<organism evidence="15">
    <name type="scientific">Micromonas pusilla (strain CCMP1545)</name>
    <name type="common">Picoplanktonic green alga</name>
    <dbReference type="NCBI Taxonomy" id="564608"/>
    <lineage>
        <taxon>Eukaryota</taxon>
        <taxon>Viridiplantae</taxon>
        <taxon>Chlorophyta</taxon>
        <taxon>Mamiellophyceae</taxon>
        <taxon>Mamiellales</taxon>
        <taxon>Mamiellaceae</taxon>
        <taxon>Micromonas</taxon>
    </lineage>
</organism>
<feature type="domain" description="RNA-polymerase II-associated protein 3-like C-terminal" evidence="12">
    <location>
        <begin position="110"/>
        <end position="215"/>
    </location>
</feature>
<feature type="region of interest" description="Disordered" evidence="11">
    <location>
        <begin position="74"/>
        <end position="105"/>
    </location>
</feature>